<accession>A0A9W8MSD5</accession>
<dbReference type="EMBL" id="JANKHO010002066">
    <property type="protein sequence ID" value="KAJ3495045.1"/>
    <property type="molecule type" value="Genomic_DNA"/>
</dbReference>
<organism evidence="2 3">
    <name type="scientific">Agrocybe chaxingu</name>
    <dbReference type="NCBI Taxonomy" id="84603"/>
    <lineage>
        <taxon>Eukaryota</taxon>
        <taxon>Fungi</taxon>
        <taxon>Dikarya</taxon>
        <taxon>Basidiomycota</taxon>
        <taxon>Agaricomycotina</taxon>
        <taxon>Agaricomycetes</taxon>
        <taxon>Agaricomycetidae</taxon>
        <taxon>Agaricales</taxon>
        <taxon>Agaricineae</taxon>
        <taxon>Strophariaceae</taxon>
        <taxon>Agrocybe</taxon>
    </lineage>
</organism>
<evidence type="ECO:0000256" key="1">
    <source>
        <dbReference type="SAM" id="MobiDB-lite"/>
    </source>
</evidence>
<dbReference type="Proteomes" id="UP001148786">
    <property type="component" value="Unassembled WGS sequence"/>
</dbReference>
<evidence type="ECO:0000313" key="3">
    <source>
        <dbReference type="Proteomes" id="UP001148786"/>
    </source>
</evidence>
<protein>
    <submittedName>
        <fullName evidence="2">Uncharacterized protein</fullName>
    </submittedName>
</protein>
<dbReference type="OrthoDB" id="3067928at2759"/>
<comment type="caution">
    <text evidence="2">The sequence shown here is derived from an EMBL/GenBank/DDBJ whole genome shotgun (WGS) entry which is preliminary data.</text>
</comment>
<proteinExistence type="predicted"/>
<evidence type="ECO:0000313" key="2">
    <source>
        <dbReference type="EMBL" id="KAJ3495045.1"/>
    </source>
</evidence>
<reference evidence="2" key="1">
    <citation type="submission" date="2022-07" db="EMBL/GenBank/DDBJ databases">
        <title>Genome Sequence of Agrocybe chaxingu.</title>
        <authorList>
            <person name="Buettner E."/>
        </authorList>
    </citation>
    <scope>NUCLEOTIDE SEQUENCE</scope>
    <source>
        <strain evidence="2">MP-N11</strain>
    </source>
</reference>
<dbReference type="AlphaFoldDB" id="A0A9W8MSD5"/>
<feature type="compositionally biased region" description="Polar residues" evidence="1">
    <location>
        <begin position="88"/>
        <end position="104"/>
    </location>
</feature>
<name>A0A9W8MSD5_9AGAR</name>
<keyword evidence="3" id="KW-1185">Reference proteome</keyword>
<sequence length="215" mass="24015">MRLFFPDNIYRRDFTPEPAGSPAWEKGAEQPLRVYPVQEGTHYTLPSYDVVEAAFRGDEGQPLASQIDPGRFHHEAHPANPLELDGDPQTSTVDKGASSSNISPEMTAGSIQRPPGRLSKPNRGGYSLRKALGWKLSLYRAIQRDIHGLCRKHFEIRAKFRDQTPEAQNRFRQEVGVVLESRAPIRFSASSPDMAAIMPLTSPLLLDRTLPASRI</sequence>
<gene>
    <name evidence="2" type="ORF">NLJ89_g10689</name>
</gene>
<feature type="region of interest" description="Disordered" evidence="1">
    <location>
        <begin position="61"/>
        <end position="124"/>
    </location>
</feature>